<name>A0A1S6L2T2_9CAUD</name>
<proteinExistence type="predicted"/>
<reference evidence="1 2" key="1">
    <citation type="submission" date="2017-01" db="EMBL/GenBank/DDBJ databases">
        <authorList>
            <person name="Mah S.A."/>
            <person name="Swanson W.J."/>
            <person name="Moy G.W."/>
            <person name="Vacquier V.D."/>
        </authorList>
    </citation>
    <scope>NUCLEOTIDE SEQUENCE [LARGE SCALE GENOMIC DNA]</scope>
</reference>
<evidence type="ECO:0000313" key="1">
    <source>
        <dbReference type="EMBL" id="AQT28497.1"/>
    </source>
</evidence>
<dbReference type="Proteomes" id="UP000221250">
    <property type="component" value="Segment"/>
</dbReference>
<sequence>MNTAHRDGLKLLVKAAPESCQILTVTDGTSAAYAFKLLHKRNFNLRCTALELDLHTLEFSGRVAHLFVKGNFNYTKLSRWFCRGESMLHELSQSQGNVIDMFCFGKELHQALHQRNRGKSIVFVEE</sequence>
<gene>
    <name evidence="1" type="ORF">YOLOSWAG_10</name>
</gene>
<protein>
    <submittedName>
        <fullName evidence="1">Uncharacterized protein</fullName>
    </submittedName>
</protein>
<dbReference type="EMBL" id="KY448244">
    <property type="protein sequence ID" value="AQT28497.1"/>
    <property type="molecule type" value="Genomic_DNA"/>
</dbReference>
<evidence type="ECO:0000313" key="2">
    <source>
        <dbReference type="Proteomes" id="UP000221250"/>
    </source>
</evidence>
<keyword evidence="2" id="KW-1185">Reference proteome</keyword>
<organism evidence="1 2">
    <name type="scientific">Erwinia phage vB_EamM_Yoloswag</name>
    <dbReference type="NCBI Taxonomy" id="1958956"/>
    <lineage>
        <taxon>Viruses</taxon>
        <taxon>Duplodnaviria</taxon>
        <taxon>Heunggongvirae</taxon>
        <taxon>Uroviricota</taxon>
        <taxon>Caudoviricetes</taxon>
        <taxon>Yoloswagvirus</taxon>
        <taxon>Yoloswagvirus yoloswag</taxon>
    </lineage>
</organism>
<accession>A0A1S6L2T2</accession>